<keyword evidence="3" id="KW-1185">Reference proteome</keyword>
<proteinExistence type="predicted"/>
<keyword evidence="1" id="KW-0812">Transmembrane</keyword>
<feature type="transmembrane region" description="Helical" evidence="1">
    <location>
        <begin position="55"/>
        <end position="76"/>
    </location>
</feature>
<keyword evidence="1" id="KW-1133">Transmembrane helix</keyword>
<reference evidence="2" key="1">
    <citation type="journal article" date="2022" name="Proc. Natl. Acad. Sci. U.S.A.">
        <title>Life cycle and functional genomics of the unicellular red alga Galdieria for elucidating algal and plant evolution and industrial use.</title>
        <authorList>
            <person name="Hirooka S."/>
            <person name="Itabashi T."/>
            <person name="Ichinose T.M."/>
            <person name="Onuma R."/>
            <person name="Fujiwara T."/>
            <person name="Yamashita S."/>
            <person name="Jong L.W."/>
            <person name="Tomita R."/>
            <person name="Iwane A.H."/>
            <person name="Miyagishima S.Y."/>
        </authorList>
    </citation>
    <scope>NUCLEOTIDE SEQUENCE</scope>
    <source>
        <strain evidence="2">NBRC 102759</strain>
    </source>
</reference>
<feature type="transmembrane region" description="Helical" evidence="1">
    <location>
        <begin position="168"/>
        <end position="188"/>
    </location>
</feature>
<evidence type="ECO:0000256" key="1">
    <source>
        <dbReference type="SAM" id="Phobius"/>
    </source>
</evidence>
<dbReference type="AlphaFoldDB" id="A0A9C7PZ88"/>
<keyword evidence="1" id="KW-0472">Membrane</keyword>
<gene>
    <name evidence="2" type="ORF">GpartN1_g5424.t1</name>
</gene>
<protein>
    <submittedName>
        <fullName evidence="2">Uncharacterized protein</fullName>
    </submittedName>
</protein>
<name>A0A9C7PZ88_9RHOD</name>
<sequence>MKDKEEPVDVATEERIIGRSGERKFISFRDVYSEGKEKPYLSGYAADKRAWIHEAFGSIAAFIGAALGGLLTLHRIEMYLLRRFPKQWVLHGFIAGPPTATIGIISSGLVQGFVRGCFPPKYVEKGPRWLESDSYAGLRLALIEKTPNISYTKQHYLQAVGAELSPTIPSYVGFFSCVGFPLAAYEPLSKKCREFATIRLSKHSQRSIVVFASSLNAIGLGLLFLCGLYAMPPFTTFLLKSRHVISETLEGVGFDVQAKYHEKRSHS</sequence>
<feature type="transmembrane region" description="Helical" evidence="1">
    <location>
        <begin position="208"/>
        <end position="231"/>
    </location>
</feature>
<evidence type="ECO:0000313" key="2">
    <source>
        <dbReference type="EMBL" id="GJQ13633.1"/>
    </source>
</evidence>
<feature type="transmembrane region" description="Helical" evidence="1">
    <location>
        <begin position="88"/>
        <end position="110"/>
    </location>
</feature>
<evidence type="ECO:0000313" key="3">
    <source>
        <dbReference type="Proteomes" id="UP001061958"/>
    </source>
</evidence>
<dbReference type="Proteomes" id="UP001061958">
    <property type="component" value="Unassembled WGS sequence"/>
</dbReference>
<comment type="caution">
    <text evidence="2">The sequence shown here is derived from an EMBL/GenBank/DDBJ whole genome shotgun (WGS) entry which is preliminary data.</text>
</comment>
<dbReference type="EMBL" id="BQMJ01000045">
    <property type="protein sequence ID" value="GJQ13633.1"/>
    <property type="molecule type" value="Genomic_DNA"/>
</dbReference>
<dbReference type="OrthoDB" id="10330196at2759"/>
<reference evidence="2" key="2">
    <citation type="submission" date="2022-01" db="EMBL/GenBank/DDBJ databases">
        <authorList>
            <person name="Hirooka S."/>
            <person name="Miyagishima S.Y."/>
        </authorList>
    </citation>
    <scope>NUCLEOTIDE SEQUENCE</scope>
    <source>
        <strain evidence="2">NBRC 102759</strain>
    </source>
</reference>
<organism evidence="2 3">
    <name type="scientific">Galdieria partita</name>
    <dbReference type="NCBI Taxonomy" id="83374"/>
    <lineage>
        <taxon>Eukaryota</taxon>
        <taxon>Rhodophyta</taxon>
        <taxon>Bangiophyceae</taxon>
        <taxon>Galdieriales</taxon>
        <taxon>Galdieriaceae</taxon>
        <taxon>Galdieria</taxon>
    </lineage>
</organism>
<accession>A0A9C7PZ88</accession>